<evidence type="ECO:0000256" key="16">
    <source>
        <dbReference type="ARBA" id="ARBA00029570"/>
    </source>
</evidence>
<organism evidence="20 21">
    <name type="scientific">Desulfatitalea alkaliphila</name>
    <dbReference type="NCBI Taxonomy" id="2929485"/>
    <lineage>
        <taxon>Bacteria</taxon>
        <taxon>Pseudomonadati</taxon>
        <taxon>Thermodesulfobacteriota</taxon>
        <taxon>Desulfobacteria</taxon>
        <taxon>Desulfobacterales</taxon>
        <taxon>Desulfosarcinaceae</taxon>
        <taxon>Desulfatitalea</taxon>
    </lineage>
</organism>
<evidence type="ECO:0000256" key="2">
    <source>
        <dbReference type="ARBA" id="ARBA00000711"/>
    </source>
</evidence>
<dbReference type="InterPro" id="IPR003203">
    <property type="entry name" value="CobU/CobP"/>
</dbReference>
<dbReference type="SUPFAM" id="SSF52540">
    <property type="entry name" value="P-loop containing nucleoside triphosphate hydrolases"/>
    <property type="match status" value="1"/>
</dbReference>
<proteinExistence type="inferred from homology"/>
<feature type="binding site" evidence="19">
    <location>
        <begin position="9"/>
        <end position="16"/>
    </location>
    <ligand>
        <name>GTP</name>
        <dbReference type="ChEBI" id="CHEBI:37565"/>
    </ligand>
</feature>
<evidence type="ECO:0000256" key="14">
    <source>
        <dbReference type="ARBA" id="ARBA00022840"/>
    </source>
</evidence>
<evidence type="ECO:0000256" key="11">
    <source>
        <dbReference type="ARBA" id="ARBA00022679"/>
    </source>
</evidence>
<evidence type="ECO:0000256" key="6">
    <source>
        <dbReference type="ARBA" id="ARBA00005159"/>
    </source>
</evidence>
<dbReference type="NCBIfam" id="NF004469">
    <property type="entry name" value="PRK05800.1"/>
    <property type="match status" value="1"/>
</dbReference>
<dbReference type="Proteomes" id="UP001165427">
    <property type="component" value="Unassembled WGS sequence"/>
</dbReference>
<evidence type="ECO:0000256" key="19">
    <source>
        <dbReference type="PIRSR" id="PIRSR006135-2"/>
    </source>
</evidence>
<evidence type="ECO:0000256" key="1">
    <source>
        <dbReference type="ARBA" id="ARBA00000312"/>
    </source>
</evidence>
<evidence type="ECO:0000256" key="9">
    <source>
        <dbReference type="ARBA" id="ARBA00012523"/>
    </source>
</evidence>
<keyword evidence="14" id="KW-0067">ATP-binding</keyword>
<keyword evidence="11 20" id="KW-0808">Transferase</keyword>
<dbReference type="AlphaFoldDB" id="A0AA41R8B2"/>
<dbReference type="GO" id="GO:0009236">
    <property type="term" value="P:cobalamin biosynthetic process"/>
    <property type="evidence" value="ECO:0007669"/>
    <property type="project" value="UniProtKB-KW"/>
</dbReference>
<sequence length="179" mass="19180">MHPTTLVIGGCRSGKSRHALEMAHAAPARRKLFVATCEPADGEMDERVRRHQQERGPSWHTVEAPLELAAAILQAATAHDVAVVDCLTLWLSNLLLAHPKDPAAIDSRVEALCDVLAAPPCPLLLVTNEVGSGIVPENALARRYRDLVGQTNQRVAAACRQVVWMVAGIAVPIKTAPLG</sequence>
<comment type="pathway">
    <text evidence="6">Cofactor biosynthesis; adenosylcobalamin biosynthesis; adenosylcobalamin from cob(II)yrinate a,c-diamide: step 5/7.</text>
</comment>
<evidence type="ECO:0000256" key="12">
    <source>
        <dbReference type="ARBA" id="ARBA00022741"/>
    </source>
</evidence>
<comment type="function">
    <text evidence="4">Catalyzes ATP-dependent phosphorylation of adenosylcobinamide and addition of GMP to adenosylcobinamide phosphate.</text>
</comment>
<gene>
    <name evidence="20" type="primary">cobU</name>
    <name evidence="20" type="ORF">MRX98_09320</name>
</gene>
<reference evidence="20" key="1">
    <citation type="submission" date="2022-04" db="EMBL/GenBank/DDBJ databases">
        <title>Desulfatitalea alkaliphila sp. nov., a novel anaerobic sulfate-reducing bacterium isolated from terrestrial mud volcano, Taman Peninsula, Russia.</title>
        <authorList>
            <person name="Khomyakova M.A."/>
            <person name="Merkel A.Y."/>
            <person name="Slobodkin A.I."/>
        </authorList>
    </citation>
    <scope>NUCLEOTIDE SEQUENCE</scope>
    <source>
        <strain evidence="20">M08but</strain>
    </source>
</reference>
<dbReference type="PANTHER" id="PTHR34848:SF1">
    <property type="entry name" value="BIFUNCTIONAL ADENOSYLCOBALAMIN BIOSYNTHESIS PROTEIN COBU"/>
    <property type="match status" value="1"/>
</dbReference>
<feature type="active site" description="GMP-histidine intermediate" evidence="18">
    <location>
        <position position="51"/>
    </location>
</feature>
<dbReference type="EC" id="2.7.7.62" evidence="9"/>
<dbReference type="RefSeq" id="WP_246906180.1">
    <property type="nucleotide sequence ID" value="NZ_JALJRB010000008.1"/>
</dbReference>
<evidence type="ECO:0000256" key="8">
    <source>
        <dbReference type="ARBA" id="ARBA00012016"/>
    </source>
</evidence>
<dbReference type="PIRSF" id="PIRSF006135">
    <property type="entry name" value="CobU"/>
    <property type="match status" value="1"/>
</dbReference>
<keyword evidence="20" id="KW-0548">Nucleotidyltransferase</keyword>
<evidence type="ECO:0000313" key="20">
    <source>
        <dbReference type="EMBL" id="MCJ8500768.1"/>
    </source>
</evidence>
<dbReference type="GO" id="GO:0043752">
    <property type="term" value="F:adenosylcobinamide kinase activity"/>
    <property type="evidence" value="ECO:0007669"/>
    <property type="project" value="UniProtKB-EC"/>
</dbReference>
<evidence type="ECO:0000256" key="10">
    <source>
        <dbReference type="ARBA" id="ARBA00022573"/>
    </source>
</evidence>
<accession>A0AA41R8B2</accession>
<evidence type="ECO:0000256" key="7">
    <source>
        <dbReference type="ARBA" id="ARBA00007490"/>
    </source>
</evidence>
<comment type="catalytic activity">
    <reaction evidence="3">
        <text>adenosylcob(III)inamide + GTP = adenosylcob(III)inamide phosphate + GDP + H(+)</text>
        <dbReference type="Rhea" id="RHEA:15765"/>
        <dbReference type="ChEBI" id="CHEBI:2480"/>
        <dbReference type="ChEBI" id="CHEBI:15378"/>
        <dbReference type="ChEBI" id="CHEBI:37565"/>
        <dbReference type="ChEBI" id="CHEBI:58189"/>
        <dbReference type="ChEBI" id="CHEBI:58502"/>
        <dbReference type="EC" id="2.7.1.156"/>
    </reaction>
</comment>
<comment type="caution">
    <text evidence="20">The sequence shown here is derived from an EMBL/GenBank/DDBJ whole genome shotgun (WGS) entry which is preliminary data.</text>
</comment>
<keyword evidence="12 19" id="KW-0547">Nucleotide-binding</keyword>
<dbReference type="InterPro" id="IPR027417">
    <property type="entry name" value="P-loop_NTPase"/>
</dbReference>
<comment type="catalytic activity">
    <reaction evidence="1">
        <text>adenosylcob(III)inamide + ATP = adenosylcob(III)inamide phosphate + ADP + H(+)</text>
        <dbReference type="Rhea" id="RHEA:15769"/>
        <dbReference type="ChEBI" id="CHEBI:2480"/>
        <dbReference type="ChEBI" id="CHEBI:15378"/>
        <dbReference type="ChEBI" id="CHEBI:30616"/>
        <dbReference type="ChEBI" id="CHEBI:58502"/>
        <dbReference type="ChEBI" id="CHEBI:456216"/>
        <dbReference type="EC" id="2.7.1.156"/>
    </reaction>
</comment>
<dbReference type="PANTHER" id="PTHR34848">
    <property type="match status" value="1"/>
</dbReference>
<keyword evidence="21" id="KW-1185">Reference proteome</keyword>
<evidence type="ECO:0000256" key="18">
    <source>
        <dbReference type="PIRSR" id="PIRSR006135-1"/>
    </source>
</evidence>
<evidence type="ECO:0000313" key="21">
    <source>
        <dbReference type="Proteomes" id="UP001165427"/>
    </source>
</evidence>
<protein>
    <recommendedName>
        <fullName evidence="16">Adenosylcobinamide kinase</fullName>
        <ecNumber evidence="8">2.7.1.156</ecNumber>
        <ecNumber evidence="9">2.7.7.62</ecNumber>
    </recommendedName>
    <alternativeName>
        <fullName evidence="17">Adenosylcobinamide-phosphate guanylyltransferase</fullName>
    </alternativeName>
</protein>
<evidence type="ECO:0000256" key="15">
    <source>
        <dbReference type="ARBA" id="ARBA00023134"/>
    </source>
</evidence>
<dbReference type="EMBL" id="JALJRB010000008">
    <property type="protein sequence ID" value="MCJ8500768.1"/>
    <property type="molecule type" value="Genomic_DNA"/>
</dbReference>
<comment type="catalytic activity">
    <reaction evidence="2">
        <text>adenosylcob(III)inamide phosphate + GTP + H(+) = adenosylcob(III)inamide-GDP + diphosphate</text>
        <dbReference type="Rhea" id="RHEA:22712"/>
        <dbReference type="ChEBI" id="CHEBI:15378"/>
        <dbReference type="ChEBI" id="CHEBI:33019"/>
        <dbReference type="ChEBI" id="CHEBI:37565"/>
        <dbReference type="ChEBI" id="CHEBI:58502"/>
        <dbReference type="ChEBI" id="CHEBI:60487"/>
        <dbReference type="EC" id="2.7.7.62"/>
    </reaction>
</comment>
<keyword evidence="13 20" id="KW-0418">Kinase</keyword>
<feature type="binding site" evidence="19">
    <location>
        <position position="85"/>
    </location>
    <ligand>
        <name>GTP</name>
        <dbReference type="ChEBI" id="CHEBI:37565"/>
    </ligand>
</feature>
<evidence type="ECO:0000256" key="4">
    <source>
        <dbReference type="ARBA" id="ARBA00003889"/>
    </source>
</evidence>
<dbReference type="Pfam" id="PF02283">
    <property type="entry name" value="CobU"/>
    <property type="match status" value="1"/>
</dbReference>
<keyword evidence="15 19" id="KW-0342">GTP-binding</keyword>
<feature type="binding site" evidence="19">
    <location>
        <position position="63"/>
    </location>
    <ligand>
        <name>GTP</name>
        <dbReference type="ChEBI" id="CHEBI:37565"/>
    </ligand>
</feature>
<evidence type="ECO:0000256" key="13">
    <source>
        <dbReference type="ARBA" id="ARBA00022777"/>
    </source>
</evidence>
<comment type="similarity">
    <text evidence="7">Belongs to the CobU/CobP family.</text>
</comment>
<dbReference type="CDD" id="cd00544">
    <property type="entry name" value="CobU"/>
    <property type="match status" value="1"/>
</dbReference>
<keyword evidence="10" id="KW-0169">Cobalamin biosynthesis</keyword>
<dbReference type="GO" id="GO:0005525">
    <property type="term" value="F:GTP binding"/>
    <property type="evidence" value="ECO:0007669"/>
    <property type="project" value="UniProtKB-KW"/>
</dbReference>
<dbReference type="Gene3D" id="3.40.50.300">
    <property type="entry name" value="P-loop containing nucleotide triphosphate hydrolases"/>
    <property type="match status" value="1"/>
</dbReference>
<dbReference type="GO" id="GO:0005524">
    <property type="term" value="F:ATP binding"/>
    <property type="evidence" value="ECO:0007669"/>
    <property type="project" value="UniProtKB-KW"/>
</dbReference>
<evidence type="ECO:0000256" key="5">
    <source>
        <dbReference type="ARBA" id="ARBA00004692"/>
    </source>
</evidence>
<name>A0AA41R8B2_9BACT</name>
<evidence type="ECO:0000256" key="17">
    <source>
        <dbReference type="ARBA" id="ARBA00030571"/>
    </source>
</evidence>
<comment type="pathway">
    <text evidence="5">Cofactor biosynthesis; adenosylcobalamin biosynthesis; adenosylcobalamin from cob(II)yrinate a,c-diamide: step 6/7.</text>
</comment>
<dbReference type="EC" id="2.7.1.156" evidence="8"/>
<dbReference type="GO" id="GO:0008820">
    <property type="term" value="F:cobinamide phosphate guanylyltransferase activity"/>
    <property type="evidence" value="ECO:0007669"/>
    <property type="project" value="UniProtKB-EC"/>
</dbReference>
<evidence type="ECO:0000256" key="3">
    <source>
        <dbReference type="ARBA" id="ARBA00001522"/>
    </source>
</evidence>